<dbReference type="PANTHER" id="PTHR10582:SF31">
    <property type="entry name" value="TRANSIENT RECEPTOR POTENTIAL CATION CHANNEL SUBFAMILY V MEMBER 6-LIKE"/>
    <property type="match status" value="1"/>
</dbReference>
<dbReference type="InterPro" id="IPR024862">
    <property type="entry name" value="TRPV"/>
</dbReference>
<evidence type="ECO:0000256" key="1">
    <source>
        <dbReference type="ARBA" id="ARBA00004141"/>
    </source>
</evidence>
<feature type="non-terminal residue" evidence="8">
    <location>
        <position position="78"/>
    </location>
</feature>
<evidence type="ECO:0000256" key="4">
    <source>
        <dbReference type="ARBA" id="ARBA00022989"/>
    </source>
</evidence>
<dbReference type="Pfam" id="PF00520">
    <property type="entry name" value="Ion_trans"/>
    <property type="match status" value="1"/>
</dbReference>
<accession>A0A0A9ZJQ4</accession>
<evidence type="ECO:0000256" key="6">
    <source>
        <dbReference type="SAM" id="Phobius"/>
    </source>
</evidence>
<name>A0A0A9ZJQ4_9METZ</name>
<dbReference type="InterPro" id="IPR005821">
    <property type="entry name" value="Ion_trans_dom"/>
</dbReference>
<feature type="transmembrane region" description="Helical" evidence="6">
    <location>
        <begin position="12"/>
        <end position="32"/>
    </location>
</feature>
<feature type="transmembrane region" description="Helical" evidence="6">
    <location>
        <begin position="38"/>
        <end position="62"/>
    </location>
</feature>
<reference evidence="8" key="1">
    <citation type="submission" date="2013-12" db="EMBL/GenBank/DDBJ databases">
        <title>Evolutionary origins of sensation in metazoans: functional evidence for a new sensory organ in sponges.</title>
        <authorList>
            <person name="Ludeman D.A."/>
            <person name="Farrar N."/>
            <person name="Riesgo A."/>
            <person name="Paps J."/>
            <person name="Leys S.P."/>
        </authorList>
    </citation>
    <scope>NUCLEOTIDE SEQUENCE</scope>
</reference>
<dbReference type="GO" id="GO:0098703">
    <property type="term" value="P:calcium ion import across plasma membrane"/>
    <property type="evidence" value="ECO:0007669"/>
    <property type="project" value="TreeGrafter"/>
</dbReference>
<dbReference type="Gene3D" id="1.10.287.70">
    <property type="match status" value="1"/>
</dbReference>
<dbReference type="AlphaFoldDB" id="A0A0A9ZJQ4"/>
<evidence type="ECO:0000256" key="2">
    <source>
        <dbReference type="ARBA" id="ARBA00022692"/>
    </source>
</evidence>
<dbReference type="GO" id="GO:0005262">
    <property type="term" value="F:calcium channel activity"/>
    <property type="evidence" value="ECO:0007669"/>
    <property type="project" value="TreeGrafter"/>
</dbReference>
<evidence type="ECO:0000256" key="3">
    <source>
        <dbReference type="ARBA" id="ARBA00022737"/>
    </source>
</evidence>
<evidence type="ECO:0000256" key="5">
    <source>
        <dbReference type="ARBA" id="ARBA00023136"/>
    </source>
</evidence>
<sequence>MQPTEFFSYADTFVYLFRLAIGITEFSVSTYRSAPVPGWAVAFFCIYVVLGFLLLIQLLIAMMNATHQRVEKDREAVW</sequence>
<keyword evidence="4 6" id="KW-1133">Transmembrane helix</keyword>
<keyword evidence="2 6" id="KW-0812">Transmembrane</keyword>
<protein>
    <submittedName>
        <fullName evidence="8">Tansient receptor potential A</fullName>
    </submittedName>
</protein>
<dbReference type="GO" id="GO:0005886">
    <property type="term" value="C:plasma membrane"/>
    <property type="evidence" value="ECO:0007669"/>
    <property type="project" value="TreeGrafter"/>
</dbReference>
<dbReference type="EMBL" id="GAQU01000002">
    <property type="protein sequence ID" value="JAG43605.1"/>
    <property type="molecule type" value="mRNA"/>
</dbReference>
<evidence type="ECO:0000313" key="8">
    <source>
        <dbReference type="EMBL" id="JAG43605.1"/>
    </source>
</evidence>
<feature type="domain" description="Ion transport" evidence="7">
    <location>
        <begin position="4"/>
        <end position="74"/>
    </location>
</feature>
<keyword evidence="3" id="KW-0677">Repeat</keyword>
<evidence type="ECO:0000259" key="7">
    <source>
        <dbReference type="Pfam" id="PF00520"/>
    </source>
</evidence>
<organism evidence="8">
    <name type="scientific">Sycon coactum</name>
    <dbReference type="NCBI Taxonomy" id="1009717"/>
    <lineage>
        <taxon>Eukaryota</taxon>
        <taxon>Metazoa</taxon>
        <taxon>Porifera</taxon>
        <taxon>Calcarea</taxon>
        <taxon>Calcaronea</taxon>
        <taxon>Leucosolenida</taxon>
        <taxon>Sycettidae</taxon>
        <taxon>Sycon</taxon>
    </lineage>
</organism>
<proteinExistence type="evidence at transcript level"/>
<comment type="subcellular location">
    <subcellularLocation>
        <location evidence="1">Membrane</location>
        <topology evidence="1">Multi-pass membrane protein</topology>
    </subcellularLocation>
</comment>
<keyword evidence="8" id="KW-0675">Receptor</keyword>
<keyword evidence="5 6" id="KW-0472">Membrane</keyword>
<dbReference type="PANTHER" id="PTHR10582">
    <property type="entry name" value="TRANSIENT RECEPTOR POTENTIAL ION CHANNEL PROTEIN"/>
    <property type="match status" value="1"/>
</dbReference>